<evidence type="ECO:0000256" key="2">
    <source>
        <dbReference type="SAM" id="SignalP"/>
    </source>
</evidence>
<evidence type="ECO:0000256" key="1">
    <source>
        <dbReference type="ARBA" id="ARBA00008814"/>
    </source>
</evidence>
<evidence type="ECO:0000259" key="3">
    <source>
        <dbReference type="PROSITE" id="PS50983"/>
    </source>
</evidence>
<dbReference type="OrthoDB" id="9797850at2"/>
<name>A0A543JKM7_9PSEU</name>
<keyword evidence="5" id="KW-1185">Reference proteome</keyword>
<gene>
    <name evidence="4" type="ORF">FHX81_5716</name>
</gene>
<feature type="signal peptide" evidence="2">
    <location>
        <begin position="1"/>
        <end position="18"/>
    </location>
</feature>
<comment type="caution">
    <text evidence="4">The sequence shown here is derived from an EMBL/GenBank/DDBJ whole genome shotgun (WGS) entry which is preliminary data.</text>
</comment>
<dbReference type="Gene3D" id="3.40.50.1980">
    <property type="entry name" value="Nitrogenase molybdenum iron protein domain"/>
    <property type="match status" value="2"/>
</dbReference>
<dbReference type="PANTHER" id="PTHR30535:SF7">
    <property type="entry name" value="IRON(III) DICITRATE-BINDING PROTEIN"/>
    <property type="match status" value="1"/>
</dbReference>
<comment type="similarity">
    <text evidence="1">Belongs to the bacterial solute-binding protein 8 family.</text>
</comment>
<dbReference type="InterPro" id="IPR050902">
    <property type="entry name" value="ABC_Transporter_SBP"/>
</dbReference>
<accession>A0A543JKM7</accession>
<dbReference type="EMBL" id="VFPP01000001">
    <property type="protein sequence ID" value="TQM83298.1"/>
    <property type="molecule type" value="Genomic_DNA"/>
</dbReference>
<sequence>MKKLVALALIALTTGCGARIAPAAATETVTVTNCGQQVAYAKPSRVVTNDTGIAEIMFALGLGDRMAGYVIGGGQAGDVASSPWKADFDRVPNLGEQITKELVQGAKADLVFAGWNYGFSEATGFTPDALDDLGIATYQLTEACRNGVGRQRGIMPPLDALYTDLRNLGRVFGVEAKAEELIAGYQEQVSNAAKLVKQNRPKVFLYDSGLDQPFTSGRNAAPHDIIGKAGGDNIFGDLDDSWTTVGWEAVVDRAPDVVLINDYADGEATTPDEKRAFLESYPPLADVPAIRHGRFFVLPYAALVESPRNPAAIEAFARFLADSFHP</sequence>
<reference evidence="4 5" key="1">
    <citation type="submission" date="2019-06" db="EMBL/GenBank/DDBJ databases">
        <title>Sequencing the genomes of 1000 actinobacteria strains.</title>
        <authorList>
            <person name="Klenk H.-P."/>
        </authorList>
    </citation>
    <scope>NUCLEOTIDE SEQUENCE [LARGE SCALE GENOMIC DNA]</scope>
    <source>
        <strain evidence="4 5">DSM 45456</strain>
    </source>
</reference>
<evidence type="ECO:0000313" key="5">
    <source>
        <dbReference type="Proteomes" id="UP000316628"/>
    </source>
</evidence>
<dbReference type="PANTHER" id="PTHR30535">
    <property type="entry name" value="VITAMIN B12-BINDING PROTEIN"/>
    <property type="match status" value="1"/>
</dbReference>
<dbReference type="SUPFAM" id="SSF53807">
    <property type="entry name" value="Helical backbone' metal receptor"/>
    <property type="match status" value="1"/>
</dbReference>
<dbReference type="Proteomes" id="UP000316628">
    <property type="component" value="Unassembled WGS sequence"/>
</dbReference>
<feature type="chain" id="PRO_5038862921" evidence="2">
    <location>
        <begin position="19"/>
        <end position="326"/>
    </location>
</feature>
<proteinExistence type="inferred from homology"/>
<dbReference type="RefSeq" id="WP_141981067.1">
    <property type="nucleotide sequence ID" value="NZ_VFPP01000001.1"/>
</dbReference>
<organism evidence="4 5">
    <name type="scientific">Saccharothrix saharensis</name>
    <dbReference type="NCBI Taxonomy" id="571190"/>
    <lineage>
        <taxon>Bacteria</taxon>
        <taxon>Bacillati</taxon>
        <taxon>Actinomycetota</taxon>
        <taxon>Actinomycetes</taxon>
        <taxon>Pseudonocardiales</taxon>
        <taxon>Pseudonocardiaceae</taxon>
        <taxon>Saccharothrix</taxon>
    </lineage>
</organism>
<keyword evidence="2" id="KW-0732">Signal</keyword>
<protein>
    <submittedName>
        <fullName evidence="4">Iron complex transport system substrate-binding protein</fullName>
    </submittedName>
</protein>
<feature type="domain" description="Fe/B12 periplasmic-binding" evidence="3">
    <location>
        <begin position="45"/>
        <end position="326"/>
    </location>
</feature>
<dbReference type="Pfam" id="PF01497">
    <property type="entry name" value="Peripla_BP_2"/>
    <property type="match status" value="1"/>
</dbReference>
<dbReference type="AlphaFoldDB" id="A0A543JKM7"/>
<dbReference type="InterPro" id="IPR002491">
    <property type="entry name" value="ABC_transptr_periplasmic_BD"/>
</dbReference>
<dbReference type="PROSITE" id="PS51257">
    <property type="entry name" value="PROKAR_LIPOPROTEIN"/>
    <property type="match status" value="1"/>
</dbReference>
<dbReference type="CDD" id="cd01148">
    <property type="entry name" value="TroA_a"/>
    <property type="match status" value="1"/>
</dbReference>
<dbReference type="PROSITE" id="PS50983">
    <property type="entry name" value="FE_B12_PBP"/>
    <property type="match status" value="1"/>
</dbReference>
<evidence type="ECO:0000313" key="4">
    <source>
        <dbReference type="EMBL" id="TQM83298.1"/>
    </source>
</evidence>